<feature type="transmembrane region" description="Helical" evidence="15">
    <location>
        <begin position="448"/>
        <end position="472"/>
    </location>
</feature>
<reference evidence="16" key="1">
    <citation type="journal article" date="2020" name="G3 (Bethesda)">
        <title>High-Quality Assemblies for Three Invasive Social Wasps from the &lt;i&gt;Vespula&lt;/i&gt; Genus.</title>
        <authorList>
            <person name="Harrop T.W.R."/>
            <person name="Guhlin J."/>
            <person name="McLaughlin G.M."/>
            <person name="Permina E."/>
            <person name="Stockwell P."/>
            <person name="Gilligan J."/>
            <person name="Le Lec M.F."/>
            <person name="Gruber M.A.M."/>
            <person name="Quinn O."/>
            <person name="Lovegrove M."/>
            <person name="Duncan E.J."/>
            <person name="Remnant E.J."/>
            <person name="Van Eeckhoven J."/>
            <person name="Graham B."/>
            <person name="Knapp R.A."/>
            <person name="Langford K.W."/>
            <person name="Kronenberg Z."/>
            <person name="Press M.O."/>
            <person name="Eacker S.M."/>
            <person name="Wilson-Rankin E.E."/>
            <person name="Purcell J."/>
            <person name="Lester P.J."/>
            <person name="Dearden P.K."/>
        </authorList>
    </citation>
    <scope>NUCLEOTIDE SEQUENCE</scope>
    <source>
        <strain evidence="16">Linc-1</strain>
    </source>
</reference>
<evidence type="ECO:0000256" key="13">
    <source>
        <dbReference type="ARBA" id="ARBA00037785"/>
    </source>
</evidence>
<gene>
    <name evidence="16" type="ORF">HZH68_007294</name>
</gene>
<evidence type="ECO:0000256" key="7">
    <source>
        <dbReference type="ARBA" id="ARBA00022989"/>
    </source>
</evidence>
<keyword evidence="4 15" id="KW-0812">Transmembrane</keyword>
<protein>
    <recommendedName>
        <fullName evidence="14">Sodium-dependent nutrient amino acid transporter 1</fullName>
    </recommendedName>
</protein>
<evidence type="ECO:0000256" key="1">
    <source>
        <dbReference type="ARBA" id="ARBA00004141"/>
    </source>
</evidence>
<dbReference type="GO" id="GO:0089718">
    <property type="term" value="P:amino acid import across plasma membrane"/>
    <property type="evidence" value="ECO:0007669"/>
    <property type="project" value="TreeGrafter"/>
</dbReference>
<evidence type="ECO:0000256" key="11">
    <source>
        <dbReference type="ARBA" id="ARBA00023180"/>
    </source>
</evidence>
<evidence type="ECO:0000256" key="12">
    <source>
        <dbReference type="ARBA" id="ARBA00023201"/>
    </source>
</evidence>
<comment type="subcellular location">
    <subcellularLocation>
        <location evidence="1">Membrane</location>
        <topology evidence="1">Multi-pass membrane protein</topology>
    </subcellularLocation>
</comment>
<keyword evidence="17" id="KW-1185">Reference proteome</keyword>
<keyword evidence="12" id="KW-0739">Sodium transport</keyword>
<evidence type="ECO:0000256" key="8">
    <source>
        <dbReference type="ARBA" id="ARBA00023053"/>
    </source>
</evidence>
<dbReference type="PRINTS" id="PR00176">
    <property type="entry name" value="NANEUSMPORT"/>
</dbReference>
<dbReference type="GO" id="GO:0015179">
    <property type="term" value="F:L-amino acid transmembrane transporter activity"/>
    <property type="evidence" value="ECO:0007669"/>
    <property type="project" value="TreeGrafter"/>
</dbReference>
<feature type="transmembrane region" description="Helical" evidence="15">
    <location>
        <begin position="530"/>
        <end position="552"/>
    </location>
</feature>
<dbReference type="PANTHER" id="PTHR11616:SF321">
    <property type="entry name" value="SODIUM-DEPENDENT NUTRIENT AMINO ACID TRANSPORTER 1-RELATED"/>
    <property type="match status" value="1"/>
</dbReference>
<dbReference type="InterPro" id="IPR000175">
    <property type="entry name" value="Na/ntran_symport"/>
</dbReference>
<dbReference type="AlphaFoldDB" id="A0A834KAS1"/>
<proteinExistence type="inferred from homology"/>
<keyword evidence="5" id="KW-0769">Symport</keyword>
<dbReference type="SUPFAM" id="SSF161070">
    <property type="entry name" value="SNF-like"/>
    <property type="match status" value="1"/>
</dbReference>
<name>A0A834KAS1_VESGE</name>
<evidence type="ECO:0000256" key="3">
    <source>
        <dbReference type="ARBA" id="ARBA00022448"/>
    </source>
</evidence>
<comment type="function">
    <text evidence="13">Unusual broad substrate spectrum amino acid:sodium cotransporter that promotes absorption of the D isomers of essential amino acids. Neutral amino acids are the preferred substrates, especially methionine and phenylalanine.</text>
</comment>
<dbReference type="PANTHER" id="PTHR11616">
    <property type="entry name" value="SODIUM/CHLORIDE DEPENDENT TRANSPORTER"/>
    <property type="match status" value="1"/>
</dbReference>
<dbReference type="GO" id="GO:0005283">
    <property type="term" value="F:amino acid:sodium symporter activity"/>
    <property type="evidence" value="ECO:0007669"/>
    <property type="project" value="TreeGrafter"/>
</dbReference>
<dbReference type="InterPro" id="IPR037272">
    <property type="entry name" value="SNS_sf"/>
</dbReference>
<evidence type="ECO:0000313" key="17">
    <source>
        <dbReference type="Proteomes" id="UP000617340"/>
    </source>
</evidence>
<evidence type="ECO:0000256" key="14">
    <source>
        <dbReference type="ARBA" id="ARBA00040215"/>
    </source>
</evidence>
<evidence type="ECO:0000256" key="10">
    <source>
        <dbReference type="ARBA" id="ARBA00023136"/>
    </source>
</evidence>
<keyword evidence="8" id="KW-0915">Sodium</keyword>
<keyword evidence="9" id="KW-0406">Ion transport</keyword>
<dbReference type="Proteomes" id="UP000617340">
    <property type="component" value="Unassembled WGS sequence"/>
</dbReference>
<keyword evidence="7 15" id="KW-1133">Transmembrane helix</keyword>
<sequence>MRLNVKTLSFLKGRLMTLELLRDKIERLGSGNIKGENQRRISCSEVREMREYRRQKLMSETAEERALRLYTSAERMKNARAKETEEQAALRRMQEAQRMARHRAKKKRCLDENLAREISKIAELSKMPDAATIAQMSEMNMNKISAELKQMMERGKVPEHIVQMAQLAEFSKMTELNKMSQDMAKRYEMEKMAEYAKTTEYVKMQEIAKMSEIAKMNEMVKLSEMAKYNDITKISEIAKMNEMIKMSQMAKINEAQRMNEIAKLNEMVKMTEMAKYNNDITKLNEIAQINEMAKEIAKMNEKTKMNEMIKMANIQNDIAKMPEYSKIAEMAKLTELAKLNEITITKLNDPPPPKVAEIPRIPEPVITVPNPRNLQNVQTVQVAQASPSSTINFPTVPGQGKYAQLLVIIEELGRDIRLSYAGSRSAAERLKMGIQHARILGGQYILNLIDYFCGTFIVVILASFEVIAISWIYGIDNFIDDIEFMCGTRPSFYWRFCWGILTPMSLFVILIYFLFSMTPLTYNNEYYPDAAYAAGWIILIFGSAQLPIWMFIEIINNKNTSLFAVSKFAFTAKSSWGPKNKKKYKEWKDFKELKRNSNNGRSKLFQFLFGRQ</sequence>
<comment type="caution">
    <text evidence="16">The sequence shown here is derived from an EMBL/GenBank/DDBJ whole genome shotgun (WGS) entry which is preliminary data.</text>
</comment>
<keyword evidence="3" id="KW-0813">Transport</keyword>
<dbReference type="PROSITE" id="PS50267">
    <property type="entry name" value="NA_NEUROTRAN_SYMP_3"/>
    <property type="match status" value="1"/>
</dbReference>
<feature type="transmembrane region" description="Helical" evidence="15">
    <location>
        <begin position="492"/>
        <end position="515"/>
    </location>
</feature>
<evidence type="ECO:0000256" key="4">
    <source>
        <dbReference type="ARBA" id="ARBA00022692"/>
    </source>
</evidence>
<dbReference type="GO" id="GO:0005886">
    <property type="term" value="C:plasma membrane"/>
    <property type="evidence" value="ECO:0007669"/>
    <property type="project" value="TreeGrafter"/>
</dbReference>
<dbReference type="Pfam" id="PF00209">
    <property type="entry name" value="SNF"/>
    <property type="match status" value="1"/>
</dbReference>
<evidence type="ECO:0000256" key="5">
    <source>
        <dbReference type="ARBA" id="ARBA00022847"/>
    </source>
</evidence>
<keyword evidence="10 15" id="KW-0472">Membrane</keyword>
<accession>A0A834KAS1</accession>
<dbReference type="EMBL" id="JACSDZ010000006">
    <property type="protein sequence ID" value="KAF7401474.1"/>
    <property type="molecule type" value="Genomic_DNA"/>
</dbReference>
<organism evidence="16 17">
    <name type="scientific">Vespula germanica</name>
    <name type="common">German yellow jacket</name>
    <name type="synonym">Paravespula germanica</name>
    <dbReference type="NCBI Taxonomy" id="30212"/>
    <lineage>
        <taxon>Eukaryota</taxon>
        <taxon>Metazoa</taxon>
        <taxon>Ecdysozoa</taxon>
        <taxon>Arthropoda</taxon>
        <taxon>Hexapoda</taxon>
        <taxon>Insecta</taxon>
        <taxon>Pterygota</taxon>
        <taxon>Neoptera</taxon>
        <taxon>Endopterygota</taxon>
        <taxon>Hymenoptera</taxon>
        <taxon>Apocrita</taxon>
        <taxon>Aculeata</taxon>
        <taxon>Vespoidea</taxon>
        <taxon>Vespidae</taxon>
        <taxon>Vespinae</taxon>
        <taxon>Vespula</taxon>
    </lineage>
</organism>
<evidence type="ECO:0000256" key="2">
    <source>
        <dbReference type="ARBA" id="ARBA00006459"/>
    </source>
</evidence>
<evidence type="ECO:0000256" key="9">
    <source>
        <dbReference type="ARBA" id="ARBA00023065"/>
    </source>
</evidence>
<keyword evidence="11" id="KW-0325">Glycoprotein</keyword>
<evidence type="ECO:0000313" key="16">
    <source>
        <dbReference type="EMBL" id="KAF7401474.1"/>
    </source>
</evidence>
<evidence type="ECO:0000256" key="6">
    <source>
        <dbReference type="ARBA" id="ARBA00022970"/>
    </source>
</evidence>
<keyword evidence="6" id="KW-0029">Amino-acid transport</keyword>
<comment type="similarity">
    <text evidence="2">Belongs to the sodium:neurotransmitter symporter (SNF) (TC 2.A.22) family.</text>
</comment>
<evidence type="ECO:0000256" key="15">
    <source>
        <dbReference type="SAM" id="Phobius"/>
    </source>
</evidence>
<dbReference type="Gene3D" id="6.10.140.1300">
    <property type="match status" value="1"/>
</dbReference>